<dbReference type="RefSeq" id="WP_190579130.1">
    <property type="nucleotide sequence ID" value="NZ_CAWPQU010000019.1"/>
</dbReference>
<evidence type="ECO:0000259" key="4">
    <source>
        <dbReference type="PROSITE" id="PS51790"/>
    </source>
</evidence>
<keyword evidence="6" id="KW-1185">Reference proteome</keyword>
<organism evidence="5 6">
    <name type="scientific">Phormidium tenue FACHB-1050</name>
    <dbReference type="NCBI Taxonomy" id="2692857"/>
    <lineage>
        <taxon>Bacteria</taxon>
        <taxon>Bacillati</taxon>
        <taxon>Cyanobacteriota</taxon>
        <taxon>Cyanophyceae</taxon>
        <taxon>Oscillatoriophycideae</taxon>
        <taxon>Oscillatoriales</taxon>
        <taxon>Oscillatoriaceae</taxon>
        <taxon>Phormidium</taxon>
    </lineage>
</organism>
<keyword evidence="2 5" id="KW-0560">Oxidoreductase</keyword>
<sequence>MTKRDLLLTGAAVIGSSWLFQLWRSRSTDSTSTDSTPTDSAIAVDLTKATKKYQIMKTEDEWKQILTPEQFRVLRKHGTERSFSSPLDKEYSKGTYNCAGCDQPLFTSDTKFNSRTGWPSFFQPIEGAIATTTDTSLFMKRIEVHCSRCGGHLGHVFDDGPKPTGQRYCMNGVSLKFIPA</sequence>
<dbReference type="Proteomes" id="UP000618445">
    <property type="component" value="Unassembled WGS sequence"/>
</dbReference>
<dbReference type="EC" id="1.8.4.12" evidence="1"/>
<evidence type="ECO:0000256" key="1">
    <source>
        <dbReference type="ARBA" id="ARBA00012499"/>
    </source>
</evidence>
<dbReference type="NCBIfam" id="TIGR00357">
    <property type="entry name" value="peptide-methionine (R)-S-oxide reductase MsrB"/>
    <property type="match status" value="1"/>
</dbReference>
<dbReference type="GO" id="GO:0033743">
    <property type="term" value="F:peptide-methionine (R)-S-oxide reductase activity"/>
    <property type="evidence" value="ECO:0007669"/>
    <property type="project" value="UniProtKB-EC"/>
</dbReference>
<evidence type="ECO:0000256" key="2">
    <source>
        <dbReference type="ARBA" id="ARBA00023002"/>
    </source>
</evidence>
<dbReference type="SUPFAM" id="SSF51316">
    <property type="entry name" value="Mss4-like"/>
    <property type="match status" value="1"/>
</dbReference>
<dbReference type="PANTHER" id="PTHR10173">
    <property type="entry name" value="METHIONINE SULFOXIDE REDUCTASE"/>
    <property type="match status" value="1"/>
</dbReference>
<evidence type="ECO:0000313" key="5">
    <source>
        <dbReference type="EMBL" id="MBD2318264.1"/>
    </source>
</evidence>
<name>A0ABR8CC41_9CYAN</name>
<dbReference type="EMBL" id="JACJQY010000026">
    <property type="protein sequence ID" value="MBD2318264.1"/>
    <property type="molecule type" value="Genomic_DNA"/>
</dbReference>
<comment type="catalytic activity">
    <reaction evidence="3">
        <text>L-methionyl-[protein] + [thioredoxin]-disulfide + H2O = L-methionyl-(R)-S-oxide-[protein] + [thioredoxin]-dithiol</text>
        <dbReference type="Rhea" id="RHEA:24164"/>
        <dbReference type="Rhea" id="RHEA-COMP:10698"/>
        <dbReference type="Rhea" id="RHEA-COMP:10700"/>
        <dbReference type="Rhea" id="RHEA-COMP:12313"/>
        <dbReference type="Rhea" id="RHEA-COMP:12314"/>
        <dbReference type="ChEBI" id="CHEBI:15377"/>
        <dbReference type="ChEBI" id="CHEBI:16044"/>
        <dbReference type="ChEBI" id="CHEBI:29950"/>
        <dbReference type="ChEBI" id="CHEBI:45764"/>
        <dbReference type="ChEBI" id="CHEBI:50058"/>
        <dbReference type="EC" id="1.8.4.12"/>
    </reaction>
</comment>
<gene>
    <name evidence="5" type="primary">msrB</name>
    <name evidence="5" type="ORF">H6G05_15595</name>
</gene>
<dbReference type="PROSITE" id="PS51790">
    <property type="entry name" value="MSRB"/>
    <property type="match status" value="1"/>
</dbReference>
<accession>A0ABR8CC41</accession>
<reference evidence="5 6" key="1">
    <citation type="journal article" date="2020" name="ISME J.">
        <title>Comparative genomics reveals insights into cyanobacterial evolution and habitat adaptation.</title>
        <authorList>
            <person name="Chen M.Y."/>
            <person name="Teng W.K."/>
            <person name="Zhao L."/>
            <person name="Hu C.X."/>
            <person name="Zhou Y.K."/>
            <person name="Han B.P."/>
            <person name="Song L.R."/>
            <person name="Shu W.S."/>
        </authorList>
    </citation>
    <scope>NUCLEOTIDE SEQUENCE [LARGE SCALE GENOMIC DNA]</scope>
    <source>
        <strain evidence="5 6">FACHB-1050</strain>
    </source>
</reference>
<dbReference type="Pfam" id="PF01641">
    <property type="entry name" value="SelR"/>
    <property type="match status" value="1"/>
</dbReference>
<proteinExistence type="predicted"/>
<feature type="domain" description="MsrB" evidence="4">
    <location>
        <begin position="59"/>
        <end position="180"/>
    </location>
</feature>
<dbReference type="InterPro" id="IPR011057">
    <property type="entry name" value="Mss4-like_sf"/>
</dbReference>
<dbReference type="Gene3D" id="2.170.150.20">
    <property type="entry name" value="Peptide methionine sulfoxide reductase"/>
    <property type="match status" value="1"/>
</dbReference>
<evidence type="ECO:0000256" key="3">
    <source>
        <dbReference type="ARBA" id="ARBA00048488"/>
    </source>
</evidence>
<protein>
    <recommendedName>
        <fullName evidence="1">peptide-methionine (R)-S-oxide reductase</fullName>
        <ecNumber evidence="1">1.8.4.12</ecNumber>
    </recommendedName>
</protein>
<evidence type="ECO:0000313" key="6">
    <source>
        <dbReference type="Proteomes" id="UP000618445"/>
    </source>
</evidence>
<dbReference type="InterPro" id="IPR002579">
    <property type="entry name" value="Met_Sox_Rdtase_MsrB_dom"/>
</dbReference>
<comment type="caution">
    <text evidence="5">The sequence shown here is derived from an EMBL/GenBank/DDBJ whole genome shotgun (WGS) entry which is preliminary data.</text>
</comment>
<dbReference type="InterPro" id="IPR028427">
    <property type="entry name" value="Met_Sox_Rdtase_MsrB"/>
</dbReference>
<dbReference type="PANTHER" id="PTHR10173:SF57">
    <property type="entry name" value="PEPTIDE-METHIONINE (R)-S-OXIDE REDUCTASE"/>
    <property type="match status" value="1"/>
</dbReference>